<keyword evidence="3" id="KW-1185">Reference proteome</keyword>
<protein>
    <submittedName>
        <fullName evidence="2">Uncharacterized protein</fullName>
    </submittedName>
</protein>
<evidence type="ECO:0000313" key="2">
    <source>
        <dbReference type="EMBL" id="WAR06698.1"/>
    </source>
</evidence>
<accession>A0ABY7EDA8</accession>
<gene>
    <name evidence="2" type="ORF">MAR_016656</name>
</gene>
<reference evidence="2" key="1">
    <citation type="submission" date="2022-11" db="EMBL/GenBank/DDBJ databases">
        <title>Centuries of genome instability and evolution in soft-shell clam transmissible cancer (bioRxiv).</title>
        <authorList>
            <person name="Hart S.F.M."/>
            <person name="Yonemitsu M.A."/>
            <person name="Giersch R.M."/>
            <person name="Beal B.F."/>
            <person name="Arriagada G."/>
            <person name="Davis B.W."/>
            <person name="Ostrander E.A."/>
            <person name="Goff S.P."/>
            <person name="Metzger M.J."/>
        </authorList>
    </citation>
    <scope>NUCLEOTIDE SEQUENCE</scope>
    <source>
        <strain evidence="2">MELC-2E11</strain>
        <tissue evidence="2">Siphon/mantle</tissue>
    </source>
</reference>
<proteinExistence type="predicted"/>
<organism evidence="2 3">
    <name type="scientific">Mya arenaria</name>
    <name type="common">Soft-shell clam</name>
    <dbReference type="NCBI Taxonomy" id="6604"/>
    <lineage>
        <taxon>Eukaryota</taxon>
        <taxon>Metazoa</taxon>
        <taxon>Spiralia</taxon>
        <taxon>Lophotrochozoa</taxon>
        <taxon>Mollusca</taxon>
        <taxon>Bivalvia</taxon>
        <taxon>Autobranchia</taxon>
        <taxon>Heteroconchia</taxon>
        <taxon>Euheterodonta</taxon>
        <taxon>Imparidentia</taxon>
        <taxon>Neoheterodontei</taxon>
        <taxon>Myida</taxon>
        <taxon>Myoidea</taxon>
        <taxon>Myidae</taxon>
        <taxon>Mya</taxon>
    </lineage>
</organism>
<feature type="region of interest" description="Disordered" evidence="1">
    <location>
        <begin position="38"/>
        <end position="57"/>
    </location>
</feature>
<sequence length="57" mass="6243">MPQTLVASKQRVYFTDIGGQLPAASSILTGTPDNDFLDLRETKSKKNNSVNKDSDQT</sequence>
<dbReference type="Proteomes" id="UP001164746">
    <property type="component" value="Chromosome 6"/>
</dbReference>
<dbReference type="EMBL" id="CP111017">
    <property type="protein sequence ID" value="WAR06698.1"/>
    <property type="molecule type" value="Genomic_DNA"/>
</dbReference>
<name>A0ABY7EDA8_MYAAR</name>
<evidence type="ECO:0000313" key="3">
    <source>
        <dbReference type="Proteomes" id="UP001164746"/>
    </source>
</evidence>
<evidence type="ECO:0000256" key="1">
    <source>
        <dbReference type="SAM" id="MobiDB-lite"/>
    </source>
</evidence>